<reference evidence="1 2" key="1">
    <citation type="journal article" date="2014" name="Agronomy (Basel)">
        <title>A Draft Genome Sequence for Ensete ventricosum, the Drought-Tolerant Tree Against Hunger.</title>
        <authorList>
            <person name="Harrison J."/>
            <person name="Moore K.A."/>
            <person name="Paszkiewicz K."/>
            <person name="Jones T."/>
            <person name="Grant M."/>
            <person name="Ambacheew D."/>
            <person name="Muzemil S."/>
            <person name="Studholme D.J."/>
        </authorList>
    </citation>
    <scope>NUCLEOTIDE SEQUENCE [LARGE SCALE GENOMIC DNA]</scope>
</reference>
<protein>
    <submittedName>
        <fullName evidence="1">Uncharacterized protein</fullName>
    </submittedName>
</protein>
<evidence type="ECO:0000313" key="1">
    <source>
        <dbReference type="EMBL" id="RRT31752.1"/>
    </source>
</evidence>
<dbReference type="AlphaFoldDB" id="A0A426WYG2"/>
<dbReference type="Proteomes" id="UP000287651">
    <property type="component" value="Unassembled WGS sequence"/>
</dbReference>
<sequence>EFRSVLRASSRNFKIQAIPNVFAHWKSYEHSLVKKYDGHKLYAKSCFDQFFMHLLGISKYCPSQCISPCEVVQARFHEKT</sequence>
<comment type="caution">
    <text evidence="1">The sequence shown here is derived from an EMBL/GenBank/DDBJ whole genome shotgun (WGS) entry which is preliminary data.</text>
</comment>
<feature type="non-terminal residue" evidence="1">
    <location>
        <position position="1"/>
    </location>
</feature>
<organism evidence="1 2">
    <name type="scientific">Ensete ventricosum</name>
    <name type="common">Abyssinian banana</name>
    <name type="synonym">Musa ensete</name>
    <dbReference type="NCBI Taxonomy" id="4639"/>
    <lineage>
        <taxon>Eukaryota</taxon>
        <taxon>Viridiplantae</taxon>
        <taxon>Streptophyta</taxon>
        <taxon>Embryophyta</taxon>
        <taxon>Tracheophyta</taxon>
        <taxon>Spermatophyta</taxon>
        <taxon>Magnoliopsida</taxon>
        <taxon>Liliopsida</taxon>
        <taxon>Zingiberales</taxon>
        <taxon>Musaceae</taxon>
        <taxon>Ensete</taxon>
    </lineage>
</organism>
<evidence type="ECO:0000313" key="2">
    <source>
        <dbReference type="Proteomes" id="UP000287651"/>
    </source>
</evidence>
<dbReference type="EMBL" id="AMZH03036253">
    <property type="protein sequence ID" value="RRT31752.1"/>
    <property type="molecule type" value="Genomic_DNA"/>
</dbReference>
<name>A0A426WYG2_ENSVE</name>
<gene>
    <name evidence="1" type="ORF">B296_00054758</name>
</gene>
<accession>A0A426WYG2</accession>
<proteinExistence type="predicted"/>